<name>A0A0F9DAM0_9ZZZZ</name>
<evidence type="ECO:0000313" key="1">
    <source>
        <dbReference type="EMBL" id="KKL09123.1"/>
    </source>
</evidence>
<evidence type="ECO:0008006" key="2">
    <source>
        <dbReference type="Google" id="ProtNLM"/>
    </source>
</evidence>
<sequence length="302" mass="32436">MATKRDNHEIGSQGGGIGGTRPSFSAHFLTTESYSAEYVVLRGWRQGTFTSVTAYLYAVDGSNEPTGSALATSQTITGSSISLDPTVTDITFTFGTPYLVSDATQYAIVVTVVGGNQSHNWFDWFIDNGGGYRRGVFFTSGGWSMFSNKSHWFQVWGSDPTRTINLSSPTDTDTGIVLEPLLQWTIDGGGAEAGDLLDIYLRKDDSNFTGDDLLSGLVDATLNSDLQIVGGLTYNSTYYWQVQAASSTDGELTSSTIYSFTTLVFAPPAVSIDGGGNPTGLNNMVTLKRIVVAADNKIFFET</sequence>
<organism evidence="1">
    <name type="scientific">marine sediment metagenome</name>
    <dbReference type="NCBI Taxonomy" id="412755"/>
    <lineage>
        <taxon>unclassified sequences</taxon>
        <taxon>metagenomes</taxon>
        <taxon>ecological metagenomes</taxon>
    </lineage>
</organism>
<gene>
    <name evidence="1" type="ORF">LCGC14_2569010</name>
</gene>
<protein>
    <recommendedName>
        <fullName evidence="2">Fibronectin type-III domain-containing protein</fullName>
    </recommendedName>
</protein>
<accession>A0A0F9DAM0</accession>
<comment type="caution">
    <text evidence="1">The sequence shown here is derived from an EMBL/GenBank/DDBJ whole genome shotgun (WGS) entry which is preliminary data.</text>
</comment>
<reference evidence="1" key="1">
    <citation type="journal article" date="2015" name="Nature">
        <title>Complex archaea that bridge the gap between prokaryotes and eukaryotes.</title>
        <authorList>
            <person name="Spang A."/>
            <person name="Saw J.H."/>
            <person name="Jorgensen S.L."/>
            <person name="Zaremba-Niedzwiedzka K."/>
            <person name="Martijn J."/>
            <person name="Lind A.E."/>
            <person name="van Eijk R."/>
            <person name="Schleper C."/>
            <person name="Guy L."/>
            <person name="Ettema T.J."/>
        </authorList>
    </citation>
    <scope>NUCLEOTIDE SEQUENCE</scope>
</reference>
<proteinExistence type="predicted"/>
<dbReference type="EMBL" id="LAZR01042606">
    <property type="protein sequence ID" value="KKL09123.1"/>
    <property type="molecule type" value="Genomic_DNA"/>
</dbReference>
<dbReference type="AlphaFoldDB" id="A0A0F9DAM0"/>
<dbReference type="Gene3D" id="2.60.40.10">
    <property type="entry name" value="Immunoglobulins"/>
    <property type="match status" value="1"/>
</dbReference>
<dbReference type="InterPro" id="IPR013783">
    <property type="entry name" value="Ig-like_fold"/>
</dbReference>